<protein>
    <submittedName>
        <fullName evidence="2">Uncharacterized protein</fullName>
    </submittedName>
</protein>
<dbReference type="Proteomes" id="UP000001374">
    <property type="component" value="Chromosome"/>
</dbReference>
<evidence type="ECO:0000256" key="1">
    <source>
        <dbReference type="SAM" id="Phobius"/>
    </source>
</evidence>
<evidence type="ECO:0000313" key="3">
    <source>
        <dbReference type="Proteomes" id="UP000001374"/>
    </source>
</evidence>
<gene>
    <name evidence="2" type="ordered locus">CLM_2491</name>
</gene>
<dbReference type="AlphaFoldDB" id="C1FR58"/>
<reference evidence="2 3" key="1">
    <citation type="submission" date="2008-10" db="EMBL/GenBank/DDBJ databases">
        <title>Genome sequence of Clostridium botulinum A2 Kyoto.</title>
        <authorList>
            <person name="Shrivastava S."/>
            <person name="Brinkac L.M."/>
            <person name="Brown J.L."/>
            <person name="Bruce D."/>
            <person name="Detter C.C."/>
            <person name="Johnson E.A."/>
            <person name="Munk C.A."/>
            <person name="Smith L.A."/>
            <person name="Smith T.J."/>
            <person name="Sutton G."/>
            <person name="Brettin T.S."/>
        </authorList>
    </citation>
    <scope>NUCLEOTIDE SEQUENCE [LARGE SCALE GENOMIC DNA]</scope>
    <source>
        <strain evidence="3">Kyoto / Type A2</strain>
    </source>
</reference>
<sequence>MVDTINKQVNLKEGFNMSPLFWLGAGMIIATHIIEKF</sequence>
<dbReference type="KEGG" id="cby:CLM_2491"/>
<keyword evidence="1" id="KW-0812">Transmembrane</keyword>
<accession>C1FR58</accession>
<evidence type="ECO:0000313" key="2">
    <source>
        <dbReference type="EMBL" id="ACO86685.1"/>
    </source>
</evidence>
<feature type="transmembrane region" description="Helical" evidence="1">
    <location>
        <begin position="15"/>
        <end position="34"/>
    </location>
</feature>
<name>C1FR58_CLOBJ</name>
<organism evidence="2 3">
    <name type="scientific">Clostridium botulinum (strain Kyoto / Type A2)</name>
    <dbReference type="NCBI Taxonomy" id="536232"/>
    <lineage>
        <taxon>Bacteria</taxon>
        <taxon>Bacillati</taxon>
        <taxon>Bacillota</taxon>
        <taxon>Clostridia</taxon>
        <taxon>Eubacteriales</taxon>
        <taxon>Clostridiaceae</taxon>
        <taxon>Clostridium</taxon>
    </lineage>
</organism>
<dbReference type="EMBL" id="CP001581">
    <property type="protein sequence ID" value="ACO86685.1"/>
    <property type="molecule type" value="Genomic_DNA"/>
</dbReference>
<keyword evidence="1" id="KW-0472">Membrane</keyword>
<proteinExistence type="predicted"/>
<dbReference type="HOGENOM" id="CLU_3342119_0_0_9"/>
<keyword evidence="1" id="KW-1133">Transmembrane helix</keyword>